<dbReference type="AlphaFoldDB" id="A0A8N5EWY4"/>
<protein>
    <submittedName>
        <fullName evidence="2">Uncharacterized protein LOC115948273</fullName>
    </submittedName>
</protein>
<evidence type="ECO:0000313" key="2">
    <source>
        <dbReference type="RefSeq" id="XP_030915780.1"/>
    </source>
</evidence>
<gene>
    <name evidence="2" type="primary">LOC115948273</name>
</gene>
<dbReference type="RefSeq" id="XP_030915780.1">
    <property type="nucleotide sequence ID" value="XM_031059920.1"/>
</dbReference>
<sequence>MQPLLPPGCRKLHGLWPRWMSREPLPSRIPRCMRGQLPRGAAEPRGRKDHVPNAATVEQCSRRSLCQQLPAGRGTGKRDCFLPKKKGIREGRKDFKSINHAAAAALWKDQGGGLRRHCVGRGQTPLSSMIQTDWPKFPGFWHCHYHPHHSGKGQQGSHVLHGPGGASAALQAVPAPSRGVCGSHWRDFDPLGFHAADADAFGKAANKAERFLLALQAAKLQQALSSFSCCQAWPGLRLHSESPAPWRLPGEVSPVTLCWQGINNKMQDSDNAVGKEKGPLWRLLGSVQGSKSFSVASRTACAALLGSSPAASLVGNA</sequence>
<dbReference type="GeneID" id="115948273"/>
<evidence type="ECO:0000313" key="1">
    <source>
        <dbReference type="Proteomes" id="UP000504602"/>
    </source>
</evidence>
<dbReference type="Proteomes" id="UP000504602">
    <property type="component" value="Unplaced"/>
</dbReference>
<name>A0A8N5EWY4_GEOFO</name>
<reference evidence="2" key="1">
    <citation type="submission" date="2025-08" db="UniProtKB">
        <authorList>
            <consortium name="RefSeq"/>
        </authorList>
    </citation>
    <scope>IDENTIFICATION</scope>
</reference>
<organism evidence="1 2">
    <name type="scientific">Geospiza fortis</name>
    <name type="common">Medium ground-finch</name>
    <dbReference type="NCBI Taxonomy" id="48883"/>
    <lineage>
        <taxon>Eukaryota</taxon>
        <taxon>Metazoa</taxon>
        <taxon>Chordata</taxon>
        <taxon>Craniata</taxon>
        <taxon>Vertebrata</taxon>
        <taxon>Euteleostomi</taxon>
        <taxon>Archelosauria</taxon>
        <taxon>Archosauria</taxon>
        <taxon>Dinosauria</taxon>
        <taxon>Saurischia</taxon>
        <taxon>Theropoda</taxon>
        <taxon>Coelurosauria</taxon>
        <taxon>Aves</taxon>
        <taxon>Neognathae</taxon>
        <taxon>Neoaves</taxon>
        <taxon>Telluraves</taxon>
        <taxon>Australaves</taxon>
        <taxon>Passeriformes</taxon>
        <taxon>Thraupidae</taxon>
        <taxon>Geospiza</taxon>
    </lineage>
</organism>
<proteinExistence type="predicted"/>
<accession>A0A8N5EWY4</accession>
<keyword evidence="1" id="KW-1185">Reference proteome</keyword>